<protein>
    <recommendedName>
        <fullName evidence="14">TonB-dependent receptor plug domain-containing protein</fullName>
    </recommendedName>
</protein>
<accession>A0A0F9JE38</accession>
<dbReference type="SUPFAM" id="SSF56935">
    <property type="entry name" value="Porins"/>
    <property type="match status" value="1"/>
</dbReference>
<comment type="caution">
    <text evidence="13">The sequence shown here is derived from an EMBL/GenBank/DDBJ whole genome shotgun (WGS) entry which is preliminary data.</text>
</comment>
<proteinExistence type="inferred from homology"/>
<dbReference type="Pfam" id="PF00593">
    <property type="entry name" value="TonB_dep_Rec_b-barrel"/>
    <property type="match status" value="1"/>
</dbReference>
<dbReference type="CDD" id="cd01347">
    <property type="entry name" value="ligand_gated_channel"/>
    <property type="match status" value="1"/>
</dbReference>
<evidence type="ECO:0000256" key="6">
    <source>
        <dbReference type="ARBA" id="ARBA00022729"/>
    </source>
</evidence>
<keyword evidence="5" id="KW-0812">Transmembrane</keyword>
<comment type="subcellular location">
    <subcellularLocation>
        <location evidence="1">Cell outer membrane</location>
        <topology evidence="1">Multi-pass membrane protein</topology>
    </subcellularLocation>
</comment>
<keyword evidence="4" id="KW-1134">Transmembrane beta strand</keyword>
<evidence type="ECO:0000256" key="10">
    <source>
        <dbReference type="ARBA" id="ARBA00023237"/>
    </source>
</evidence>
<keyword evidence="8" id="KW-0798">TonB box</keyword>
<name>A0A0F9JE38_9ZZZZ</name>
<organism evidence="13">
    <name type="scientific">marine sediment metagenome</name>
    <dbReference type="NCBI Taxonomy" id="412755"/>
    <lineage>
        <taxon>unclassified sequences</taxon>
        <taxon>metagenomes</taxon>
        <taxon>ecological metagenomes</taxon>
    </lineage>
</organism>
<dbReference type="InterPro" id="IPR010105">
    <property type="entry name" value="TonB_sidphr_rcpt"/>
</dbReference>
<dbReference type="GO" id="GO:0009279">
    <property type="term" value="C:cell outer membrane"/>
    <property type="evidence" value="ECO:0007669"/>
    <property type="project" value="UniProtKB-SubCell"/>
</dbReference>
<dbReference type="PROSITE" id="PS52016">
    <property type="entry name" value="TONB_DEPENDENT_REC_3"/>
    <property type="match status" value="1"/>
</dbReference>
<dbReference type="GO" id="GO:0038023">
    <property type="term" value="F:signaling receptor activity"/>
    <property type="evidence" value="ECO:0007669"/>
    <property type="project" value="InterPro"/>
</dbReference>
<sequence>MSKPSNKGNAYVKPIAAVVTATLSTWASAQDVQELSVTKAETKTESSYVVEKSTSHKYTQPLLDTAKTVTVINQAVMKDRNVDSLRDALRNVSGISLAAGEGGSPTGDSMSIRGFSATNDIFVDGIRDVAGYTRDIYNIEAVEVAKGPGSAVSGRGATGGSVNLESKKAKLDNFNDVSLRLGTENDYRGRFDTNIQVNDTSALRINLLTDKGDVAGRDHVENETNAVAFAFATGLGTNSRFDLNLEYQRQDNLPDYGIPWVYSDTPVAELADSARSPSPVDFDNFYGNIYRDYEDIEAYSTTARYEYDFSQNTTLRVQGRLGKVKRESVTTAPRYFSVTTDTDITFADEKTRDTENSLAALQVDLIGNYEFAGFTHDVVVGVELANETFTRHALVATTPDNLIEDGIRNDLYNPDATIAFTGVYGRDGTSIEAKAKNQAIYAFDTVTLNKQWEVTGGIRFDSFTTDYHNDYNDPSALISTSDDLFSWNAAVVYKPTENGSVYLGAGNSFNPSAEGLTVSTRSNAADLDAEESRSYELGTKWSLMDGRLQTNAALFRTEKTNARTDDPFADSSSDEILGGEQRVQGLELSATGLITKEWTVIASYTYQDSEVTKALGDDATQIGNELARTPKNSASVWTTYDMSDKLSFGLGAQYVGERYNGTTSTRSRAPGYTIFDLMVAYDISKDLSLQFNGENLGDKDYVDQLGGGHFVPGDGRKFSLTASYSF</sequence>
<feature type="domain" description="TonB-dependent receptor-like beta-barrel" evidence="11">
    <location>
        <begin position="234"/>
        <end position="696"/>
    </location>
</feature>
<evidence type="ECO:0000256" key="4">
    <source>
        <dbReference type="ARBA" id="ARBA00022452"/>
    </source>
</evidence>
<dbReference type="InterPro" id="IPR039426">
    <property type="entry name" value="TonB-dep_rcpt-like"/>
</dbReference>
<evidence type="ECO:0000256" key="1">
    <source>
        <dbReference type="ARBA" id="ARBA00004571"/>
    </source>
</evidence>
<evidence type="ECO:0000256" key="3">
    <source>
        <dbReference type="ARBA" id="ARBA00022448"/>
    </source>
</evidence>
<evidence type="ECO:0000259" key="11">
    <source>
        <dbReference type="Pfam" id="PF00593"/>
    </source>
</evidence>
<evidence type="ECO:0000256" key="8">
    <source>
        <dbReference type="ARBA" id="ARBA00023077"/>
    </source>
</evidence>
<gene>
    <name evidence="13" type="ORF">LCGC14_1466900</name>
</gene>
<dbReference type="NCBIfam" id="TIGR01783">
    <property type="entry name" value="TonB-siderophor"/>
    <property type="match status" value="1"/>
</dbReference>
<dbReference type="InterPro" id="IPR037066">
    <property type="entry name" value="Plug_dom_sf"/>
</dbReference>
<dbReference type="AlphaFoldDB" id="A0A0F9JE38"/>
<evidence type="ECO:0000259" key="12">
    <source>
        <dbReference type="Pfam" id="PF07715"/>
    </source>
</evidence>
<feature type="domain" description="TonB-dependent receptor plug" evidence="12">
    <location>
        <begin position="62"/>
        <end position="160"/>
    </location>
</feature>
<dbReference type="PANTHER" id="PTHR32552">
    <property type="entry name" value="FERRICHROME IRON RECEPTOR-RELATED"/>
    <property type="match status" value="1"/>
</dbReference>
<evidence type="ECO:0008006" key="14">
    <source>
        <dbReference type="Google" id="ProtNLM"/>
    </source>
</evidence>
<dbReference type="Pfam" id="PF07715">
    <property type="entry name" value="Plug"/>
    <property type="match status" value="1"/>
</dbReference>
<dbReference type="InterPro" id="IPR012910">
    <property type="entry name" value="Plug_dom"/>
</dbReference>
<dbReference type="PANTHER" id="PTHR32552:SF83">
    <property type="entry name" value="BLR3904 PROTEIN"/>
    <property type="match status" value="1"/>
</dbReference>
<dbReference type="Gene3D" id="2.170.130.10">
    <property type="entry name" value="TonB-dependent receptor, plug domain"/>
    <property type="match status" value="1"/>
</dbReference>
<keyword evidence="6" id="KW-0732">Signal</keyword>
<dbReference type="EMBL" id="LAZR01010275">
    <property type="protein sequence ID" value="KKM67858.1"/>
    <property type="molecule type" value="Genomic_DNA"/>
</dbReference>
<evidence type="ECO:0000256" key="5">
    <source>
        <dbReference type="ARBA" id="ARBA00022692"/>
    </source>
</evidence>
<dbReference type="InterPro" id="IPR036942">
    <property type="entry name" value="Beta-barrel_TonB_sf"/>
</dbReference>
<evidence type="ECO:0000256" key="2">
    <source>
        <dbReference type="ARBA" id="ARBA00009810"/>
    </source>
</evidence>
<keyword evidence="7" id="KW-0406">Ion transport</keyword>
<dbReference type="GO" id="GO:0015344">
    <property type="term" value="F:siderophore uptake transmembrane transporter activity"/>
    <property type="evidence" value="ECO:0007669"/>
    <property type="project" value="TreeGrafter"/>
</dbReference>
<comment type="similarity">
    <text evidence="2">Belongs to the TonB-dependent receptor family.</text>
</comment>
<dbReference type="InterPro" id="IPR000531">
    <property type="entry name" value="Beta-barrel_TonB"/>
</dbReference>
<keyword evidence="9" id="KW-0472">Membrane</keyword>
<evidence type="ECO:0000256" key="9">
    <source>
        <dbReference type="ARBA" id="ARBA00023136"/>
    </source>
</evidence>
<dbReference type="GO" id="GO:0015891">
    <property type="term" value="P:siderophore transport"/>
    <property type="evidence" value="ECO:0007669"/>
    <property type="project" value="InterPro"/>
</dbReference>
<evidence type="ECO:0000256" key="7">
    <source>
        <dbReference type="ARBA" id="ARBA00023065"/>
    </source>
</evidence>
<keyword evidence="3" id="KW-0813">Transport</keyword>
<dbReference type="Gene3D" id="2.40.170.20">
    <property type="entry name" value="TonB-dependent receptor, beta-barrel domain"/>
    <property type="match status" value="1"/>
</dbReference>
<evidence type="ECO:0000313" key="13">
    <source>
        <dbReference type="EMBL" id="KKM67858.1"/>
    </source>
</evidence>
<reference evidence="13" key="1">
    <citation type="journal article" date="2015" name="Nature">
        <title>Complex archaea that bridge the gap between prokaryotes and eukaryotes.</title>
        <authorList>
            <person name="Spang A."/>
            <person name="Saw J.H."/>
            <person name="Jorgensen S.L."/>
            <person name="Zaremba-Niedzwiedzka K."/>
            <person name="Martijn J."/>
            <person name="Lind A.E."/>
            <person name="van Eijk R."/>
            <person name="Schleper C."/>
            <person name="Guy L."/>
            <person name="Ettema T.J."/>
        </authorList>
    </citation>
    <scope>NUCLEOTIDE SEQUENCE</scope>
</reference>
<dbReference type="FunFam" id="2.170.130.10:FF:000001">
    <property type="entry name" value="Catecholate siderophore TonB-dependent receptor"/>
    <property type="match status" value="1"/>
</dbReference>
<keyword evidence="10" id="KW-0998">Cell outer membrane</keyword>